<proteinExistence type="predicted"/>
<sequence>MASSTRDFTVGETRLYFQCGPRPRPMADLEVFGFECPPPLVKSHGGRFVARPTTIRYHLSKNNAAVFKTIDAAT</sequence>
<dbReference type="Proteomes" id="UP000310200">
    <property type="component" value="Unassembled WGS sequence"/>
</dbReference>
<dbReference type="EMBL" id="QBLH01000490">
    <property type="protein sequence ID" value="TGZ55133.1"/>
    <property type="molecule type" value="Genomic_DNA"/>
</dbReference>
<evidence type="ECO:0000313" key="1">
    <source>
        <dbReference type="EMBL" id="TGZ55133.1"/>
    </source>
</evidence>
<accession>A0A4S2KY30</accession>
<gene>
    <name evidence="1" type="ORF">DBV15_10025</name>
</gene>
<evidence type="ECO:0000313" key="2">
    <source>
        <dbReference type="Proteomes" id="UP000310200"/>
    </source>
</evidence>
<keyword evidence="2" id="KW-1185">Reference proteome</keyword>
<protein>
    <submittedName>
        <fullName evidence="1">Uncharacterized protein</fullName>
    </submittedName>
</protein>
<comment type="caution">
    <text evidence="1">The sequence shown here is derived from an EMBL/GenBank/DDBJ whole genome shotgun (WGS) entry which is preliminary data.</text>
</comment>
<dbReference type="AlphaFoldDB" id="A0A4S2KY30"/>
<reference evidence="1 2" key="1">
    <citation type="journal article" date="2019" name="Philos. Trans. R. Soc. Lond., B, Biol. Sci.">
        <title>Ant behaviour and brain gene expression of defending hosts depend on the ecological success of the intruding social parasite.</title>
        <authorList>
            <person name="Kaur R."/>
            <person name="Stoldt M."/>
            <person name="Jongepier E."/>
            <person name="Feldmeyer B."/>
            <person name="Menzel F."/>
            <person name="Bornberg-Bauer E."/>
            <person name="Foitzik S."/>
        </authorList>
    </citation>
    <scope>NUCLEOTIDE SEQUENCE [LARGE SCALE GENOMIC DNA]</scope>
    <source>
        <tissue evidence="1">Whole body</tissue>
    </source>
</reference>
<organism evidence="1 2">
    <name type="scientific">Temnothorax longispinosus</name>
    <dbReference type="NCBI Taxonomy" id="300112"/>
    <lineage>
        <taxon>Eukaryota</taxon>
        <taxon>Metazoa</taxon>
        <taxon>Ecdysozoa</taxon>
        <taxon>Arthropoda</taxon>
        <taxon>Hexapoda</taxon>
        <taxon>Insecta</taxon>
        <taxon>Pterygota</taxon>
        <taxon>Neoptera</taxon>
        <taxon>Endopterygota</taxon>
        <taxon>Hymenoptera</taxon>
        <taxon>Apocrita</taxon>
        <taxon>Aculeata</taxon>
        <taxon>Formicoidea</taxon>
        <taxon>Formicidae</taxon>
        <taxon>Myrmicinae</taxon>
        <taxon>Temnothorax</taxon>
    </lineage>
</organism>
<name>A0A4S2KY30_9HYME</name>